<keyword evidence="2" id="KW-1185">Reference proteome</keyword>
<name>A0A194XFQ1_MOLSC</name>
<evidence type="ECO:0000313" key="2">
    <source>
        <dbReference type="Proteomes" id="UP000070700"/>
    </source>
</evidence>
<accession>A0A194XFQ1</accession>
<dbReference type="Proteomes" id="UP000070700">
    <property type="component" value="Unassembled WGS sequence"/>
</dbReference>
<gene>
    <name evidence="1" type="ORF">LY89DRAFT_510913</name>
</gene>
<dbReference type="InParanoid" id="A0A194XFQ1"/>
<dbReference type="OrthoDB" id="4777915at2759"/>
<organism evidence="1 2">
    <name type="scientific">Mollisia scopiformis</name>
    <name type="common">Conifer needle endophyte fungus</name>
    <name type="synonym">Phialocephala scopiformis</name>
    <dbReference type="NCBI Taxonomy" id="149040"/>
    <lineage>
        <taxon>Eukaryota</taxon>
        <taxon>Fungi</taxon>
        <taxon>Dikarya</taxon>
        <taxon>Ascomycota</taxon>
        <taxon>Pezizomycotina</taxon>
        <taxon>Leotiomycetes</taxon>
        <taxon>Helotiales</taxon>
        <taxon>Mollisiaceae</taxon>
        <taxon>Mollisia</taxon>
    </lineage>
</organism>
<reference evidence="1 2" key="1">
    <citation type="submission" date="2015-10" db="EMBL/GenBank/DDBJ databases">
        <title>Full genome of DAOMC 229536 Phialocephala scopiformis, a fungal endophyte of spruce producing the potent anti-insectan compound rugulosin.</title>
        <authorList>
            <consortium name="DOE Joint Genome Institute"/>
            <person name="Walker A.K."/>
            <person name="Frasz S.L."/>
            <person name="Seifert K.A."/>
            <person name="Miller J.D."/>
            <person name="Mondo S.J."/>
            <person name="Labutti K."/>
            <person name="Lipzen A."/>
            <person name="Dockter R."/>
            <person name="Kennedy M."/>
            <person name="Grigoriev I.V."/>
            <person name="Spatafora J.W."/>
        </authorList>
    </citation>
    <scope>NUCLEOTIDE SEQUENCE [LARGE SCALE GENOMIC DNA]</scope>
    <source>
        <strain evidence="1 2">CBS 120377</strain>
    </source>
</reference>
<evidence type="ECO:0000313" key="1">
    <source>
        <dbReference type="EMBL" id="KUJ19025.1"/>
    </source>
</evidence>
<dbReference type="EMBL" id="KQ947412">
    <property type="protein sequence ID" value="KUJ19025.1"/>
    <property type="molecule type" value="Genomic_DNA"/>
</dbReference>
<sequence>MSGPLPAGEPFLASYLRVLRGIDSLPDLVELFPTLEQKVLAAPSTLSEHERRQLLDLADAQDEVANLQQVSSRARAELLSSVLSSPEILTDDEIELVKNRFWSPPTLNEVQQIFNGSLNRIQDFVDRIFAVREAVYLPNESRAFTLASIEFTRREKQRRDEKQSKLGGPNPPAIPAWMNSLSQRFSEEKMLKTWGYIALLDSEAQTMSADRRDLFMSKTQAIFTQTMLNNGARSKLLNKTWKISFINAPSTVSASLEPNADNSELRDAFRTLLDPNKEYNAPQGPDPRSPHDILQKRKGYLSNTFLVINKTCIDSVLASPGYSDDMRILAFEADFPQPGRTYVEGYQGWTWVRLEQLVDAFYGARMDEELGMDEIWKAAERSKNEVFASLDAEEAGIWTTSTSMTGPLPGSILGKRRRRAP</sequence>
<dbReference type="RefSeq" id="XP_018073380.1">
    <property type="nucleotide sequence ID" value="XM_018208073.1"/>
</dbReference>
<protein>
    <submittedName>
        <fullName evidence="1">Uncharacterized protein</fullName>
    </submittedName>
</protein>
<proteinExistence type="predicted"/>
<dbReference type="KEGG" id="psco:LY89DRAFT_510913"/>
<dbReference type="AlphaFoldDB" id="A0A194XFQ1"/>
<dbReference type="GeneID" id="28817799"/>